<dbReference type="EMBL" id="CAJFCJ010000001">
    <property type="protein sequence ID" value="CAD5111398.1"/>
    <property type="molecule type" value="Genomic_DNA"/>
</dbReference>
<sequence>MPRITKIISDALKICIILITIALIYVILSSNTENRVRESPYETVKNRKPPKEDRNGNQIAIDDTYRISYSLYGYTFRQYGISFKSWASVTTGLVHSFSPNLEKEASKRFLDPAGGNVYYANSPAITWHKNQLVLVSRIWLNREVYEMNKQWPANSFSDNVLFTQKFNNRLEPISNGSILGVQTPKNGWIGDGPIEPRIFKFKETLYVSFNTAAFFAKDELVDFTFLFDYEKSLPIIPRIHGDTPMKSVTPKGEVPRDKHWMPFTKKGQLYFVHCLDPLRVMKCRVPSGFCEFIFKQDKKNSFAFHRHTSPLRGGTPLEVYEYPYYVGVVHSTLYKKQNHKRFYSSHVLVFDVEKYRIVYISHRIQVNKQVMDRVKMVRPYMEDSFIFPVSLVLESKNSWIIGAHINDHDSILLRMKGMSSLIDLAIKLDKRVSPKGRPNQGFFHQHIKETVRNETNIEFE</sequence>
<dbReference type="Proteomes" id="UP000549394">
    <property type="component" value="Unassembled WGS sequence"/>
</dbReference>
<feature type="transmembrane region" description="Helical" evidence="2">
    <location>
        <begin position="7"/>
        <end position="28"/>
    </location>
</feature>
<reference evidence="3 4" key="1">
    <citation type="submission" date="2020-08" db="EMBL/GenBank/DDBJ databases">
        <authorList>
            <person name="Hejnol A."/>
        </authorList>
    </citation>
    <scope>NUCLEOTIDE SEQUENCE [LARGE SCALE GENOMIC DNA]</scope>
</reference>
<evidence type="ECO:0000256" key="1">
    <source>
        <dbReference type="SAM" id="MobiDB-lite"/>
    </source>
</evidence>
<feature type="region of interest" description="Disordered" evidence="1">
    <location>
        <begin position="38"/>
        <end position="57"/>
    </location>
</feature>
<accession>A0A7I8V5F0</accession>
<name>A0A7I8V5F0_9ANNE</name>
<evidence type="ECO:0000256" key="2">
    <source>
        <dbReference type="SAM" id="Phobius"/>
    </source>
</evidence>
<gene>
    <name evidence="3" type="ORF">DGYR_LOCUS700</name>
</gene>
<keyword evidence="2" id="KW-0472">Membrane</keyword>
<comment type="caution">
    <text evidence="3">The sequence shown here is derived from an EMBL/GenBank/DDBJ whole genome shotgun (WGS) entry which is preliminary data.</text>
</comment>
<evidence type="ECO:0000313" key="4">
    <source>
        <dbReference type="Proteomes" id="UP000549394"/>
    </source>
</evidence>
<protein>
    <submittedName>
        <fullName evidence="3">Uncharacterized protein</fullName>
    </submittedName>
</protein>
<dbReference type="OrthoDB" id="6274964at2759"/>
<keyword evidence="4" id="KW-1185">Reference proteome</keyword>
<dbReference type="AlphaFoldDB" id="A0A7I8V5F0"/>
<keyword evidence="2" id="KW-1133">Transmembrane helix</keyword>
<evidence type="ECO:0000313" key="3">
    <source>
        <dbReference type="EMBL" id="CAD5111398.1"/>
    </source>
</evidence>
<organism evidence="3 4">
    <name type="scientific">Dimorphilus gyrociliatus</name>
    <dbReference type="NCBI Taxonomy" id="2664684"/>
    <lineage>
        <taxon>Eukaryota</taxon>
        <taxon>Metazoa</taxon>
        <taxon>Spiralia</taxon>
        <taxon>Lophotrochozoa</taxon>
        <taxon>Annelida</taxon>
        <taxon>Polychaeta</taxon>
        <taxon>Polychaeta incertae sedis</taxon>
        <taxon>Dinophilidae</taxon>
        <taxon>Dimorphilus</taxon>
    </lineage>
</organism>
<keyword evidence="2" id="KW-0812">Transmembrane</keyword>
<proteinExistence type="predicted"/>